<dbReference type="FunFam" id="3.40.720.10:FF:000023">
    <property type="entry name" value="Arylsulfatase A"/>
    <property type="match status" value="1"/>
</dbReference>
<dbReference type="Gene3D" id="3.30.1120.10">
    <property type="match status" value="1"/>
</dbReference>
<dbReference type="PANTHER" id="PTHR42693">
    <property type="entry name" value="ARYLSULFATASE FAMILY MEMBER"/>
    <property type="match status" value="1"/>
</dbReference>
<evidence type="ECO:0000256" key="7">
    <source>
        <dbReference type="ARBA" id="ARBA00023180"/>
    </source>
</evidence>
<dbReference type="InterPro" id="IPR000917">
    <property type="entry name" value="Sulfatase_N"/>
</dbReference>
<dbReference type="PANTHER" id="PTHR42693:SF53">
    <property type="entry name" value="ENDO-4-O-SULFATASE"/>
    <property type="match status" value="1"/>
</dbReference>
<accession>A0A5C5Y529</accession>
<dbReference type="GO" id="GO:0046872">
    <property type="term" value="F:metal ion binding"/>
    <property type="evidence" value="ECO:0007669"/>
    <property type="project" value="UniProtKB-KW"/>
</dbReference>
<evidence type="ECO:0000256" key="5">
    <source>
        <dbReference type="ARBA" id="ARBA00022801"/>
    </source>
</evidence>
<dbReference type="InterPro" id="IPR024607">
    <property type="entry name" value="Sulfatase_CS"/>
</dbReference>
<dbReference type="SUPFAM" id="SSF53649">
    <property type="entry name" value="Alkaline phosphatase-like"/>
    <property type="match status" value="1"/>
</dbReference>
<evidence type="ECO:0000256" key="2">
    <source>
        <dbReference type="ARBA" id="ARBA00008779"/>
    </source>
</evidence>
<dbReference type="EC" id="3.1.6.1" evidence="10"/>
<dbReference type="PROSITE" id="PS00523">
    <property type="entry name" value="SULFATASE_1"/>
    <property type="match status" value="1"/>
</dbReference>
<dbReference type="Proteomes" id="UP000317238">
    <property type="component" value="Unassembled WGS sequence"/>
</dbReference>
<protein>
    <submittedName>
        <fullName evidence="10">Arylsulfatase</fullName>
        <ecNumber evidence="10">3.1.6.1</ecNumber>
    </submittedName>
</protein>
<evidence type="ECO:0000259" key="9">
    <source>
        <dbReference type="Pfam" id="PF00884"/>
    </source>
</evidence>
<evidence type="ECO:0000313" key="10">
    <source>
        <dbReference type="EMBL" id="TWT69731.1"/>
    </source>
</evidence>
<dbReference type="AlphaFoldDB" id="A0A5C5Y529"/>
<gene>
    <name evidence="10" type="primary">atsA_43</name>
    <name evidence="10" type="ORF">Pan14r_20230</name>
</gene>
<reference evidence="10 11" key="1">
    <citation type="submission" date="2019-02" db="EMBL/GenBank/DDBJ databases">
        <title>Deep-cultivation of Planctomycetes and their phenomic and genomic characterization uncovers novel biology.</title>
        <authorList>
            <person name="Wiegand S."/>
            <person name="Jogler M."/>
            <person name="Boedeker C."/>
            <person name="Pinto D."/>
            <person name="Vollmers J."/>
            <person name="Rivas-Marin E."/>
            <person name="Kohn T."/>
            <person name="Peeters S.H."/>
            <person name="Heuer A."/>
            <person name="Rast P."/>
            <person name="Oberbeckmann S."/>
            <person name="Bunk B."/>
            <person name="Jeske O."/>
            <person name="Meyerdierks A."/>
            <person name="Storesund J.E."/>
            <person name="Kallscheuer N."/>
            <person name="Luecker S."/>
            <person name="Lage O.M."/>
            <person name="Pohl T."/>
            <person name="Merkel B.J."/>
            <person name="Hornburger P."/>
            <person name="Mueller R.-W."/>
            <person name="Bruemmer F."/>
            <person name="Labrenz M."/>
            <person name="Spormann A.M."/>
            <person name="Op Den Camp H."/>
            <person name="Overmann J."/>
            <person name="Amann R."/>
            <person name="Jetten M.S.M."/>
            <person name="Mascher T."/>
            <person name="Medema M.H."/>
            <person name="Devos D.P."/>
            <person name="Kaster A.-K."/>
            <person name="Ovreas L."/>
            <person name="Rohde M."/>
            <person name="Galperin M.Y."/>
            <person name="Jogler C."/>
        </authorList>
    </citation>
    <scope>NUCLEOTIDE SEQUENCE [LARGE SCALE GENOMIC DNA]</scope>
    <source>
        <strain evidence="10 11">Pan14r</strain>
    </source>
</reference>
<evidence type="ECO:0000313" key="11">
    <source>
        <dbReference type="Proteomes" id="UP000317238"/>
    </source>
</evidence>
<evidence type="ECO:0000256" key="1">
    <source>
        <dbReference type="ARBA" id="ARBA00001913"/>
    </source>
</evidence>
<sequence precursor="true">MYSNQSQVPVMRPRTLVLACWIAVVSSLGVIAQAANQSNQGSNEPAAKPNFVIIFADDQGYGDLSCFGSQTIATPNIDRLATDGRKFTNFMVASPVCTPSRAALLTGCYPKRVGMHQHVLFPASTKGLNPSEHTIADHLKGQGYATACFGKWHLGHHPEVLPISNGFDTYFGIPYSNDMNHPDNKGKPKGGPDGMDILWQDPESTLTKWNTPLYEDDKIVELPVDQRTVTRRYTQKAIDFITEHRDGPFFVYLPHSMPHIPLYVPDDVRDPDPLNAYINVIEHIDSEVGRLLDTLDTLNLTENTYVIYTTDNGPWLTFKHHGGSAGPLRDGKGTTFEGGQRVPCVMRGPGIPAGTVCDALTGTIDVLPTIASITGTPLPADKKIDGLDVSELWMGTADQSPRDEFVYFTSHGAVEGIRLGQWKLLVKKPRQNKNAKNPKPAQVMLFDLSKDIGEQNNLADAKPDVVQRLRNLMMAADEEITRNAREPWHKEK</sequence>
<dbReference type="InterPro" id="IPR017850">
    <property type="entry name" value="Alkaline_phosphatase_core_sf"/>
</dbReference>
<keyword evidence="5 10" id="KW-0378">Hydrolase</keyword>
<keyword evidence="6" id="KW-0106">Calcium</keyword>
<keyword evidence="4 8" id="KW-0732">Signal</keyword>
<proteinExistence type="inferred from homology"/>
<comment type="similarity">
    <text evidence="2">Belongs to the sulfatase family.</text>
</comment>
<comment type="caution">
    <text evidence="10">The sequence shown here is derived from an EMBL/GenBank/DDBJ whole genome shotgun (WGS) entry which is preliminary data.</text>
</comment>
<evidence type="ECO:0000256" key="6">
    <source>
        <dbReference type="ARBA" id="ARBA00022837"/>
    </source>
</evidence>
<dbReference type="EMBL" id="SJPL01000001">
    <property type="protein sequence ID" value="TWT69731.1"/>
    <property type="molecule type" value="Genomic_DNA"/>
</dbReference>
<comment type="cofactor">
    <cofactor evidence="1">
        <name>Ca(2+)</name>
        <dbReference type="ChEBI" id="CHEBI:29108"/>
    </cofactor>
</comment>
<evidence type="ECO:0000256" key="4">
    <source>
        <dbReference type="ARBA" id="ARBA00022729"/>
    </source>
</evidence>
<feature type="chain" id="PRO_5023071360" evidence="8">
    <location>
        <begin position="35"/>
        <end position="492"/>
    </location>
</feature>
<dbReference type="Pfam" id="PF00884">
    <property type="entry name" value="Sulfatase"/>
    <property type="match status" value="1"/>
</dbReference>
<keyword evidence="3" id="KW-0479">Metal-binding</keyword>
<dbReference type="GO" id="GO:0004065">
    <property type="term" value="F:arylsulfatase activity"/>
    <property type="evidence" value="ECO:0007669"/>
    <property type="project" value="UniProtKB-EC"/>
</dbReference>
<name>A0A5C5Y529_9PLAN</name>
<dbReference type="CDD" id="cd16026">
    <property type="entry name" value="GALNS_like"/>
    <property type="match status" value="1"/>
</dbReference>
<feature type="domain" description="Sulfatase N-terminal" evidence="9">
    <location>
        <begin position="49"/>
        <end position="375"/>
    </location>
</feature>
<dbReference type="InterPro" id="IPR050738">
    <property type="entry name" value="Sulfatase"/>
</dbReference>
<keyword evidence="11" id="KW-1185">Reference proteome</keyword>
<organism evidence="10 11">
    <name type="scientific">Crateriforma conspicua</name>
    <dbReference type="NCBI Taxonomy" id="2527996"/>
    <lineage>
        <taxon>Bacteria</taxon>
        <taxon>Pseudomonadati</taxon>
        <taxon>Planctomycetota</taxon>
        <taxon>Planctomycetia</taxon>
        <taxon>Planctomycetales</taxon>
        <taxon>Planctomycetaceae</taxon>
        <taxon>Crateriforma</taxon>
    </lineage>
</organism>
<dbReference type="Gene3D" id="3.40.720.10">
    <property type="entry name" value="Alkaline Phosphatase, subunit A"/>
    <property type="match status" value="1"/>
</dbReference>
<feature type="signal peptide" evidence="8">
    <location>
        <begin position="1"/>
        <end position="34"/>
    </location>
</feature>
<evidence type="ECO:0000256" key="8">
    <source>
        <dbReference type="SAM" id="SignalP"/>
    </source>
</evidence>
<keyword evidence="7" id="KW-0325">Glycoprotein</keyword>
<evidence type="ECO:0000256" key="3">
    <source>
        <dbReference type="ARBA" id="ARBA00022723"/>
    </source>
</evidence>